<comment type="caution">
    <text evidence="5">The sequence shown here is derived from an EMBL/GenBank/DDBJ whole genome shotgun (WGS) entry which is preliminary data.</text>
</comment>
<feature type="region of interest" description="Disordered" evidence="4">
    <location>
        <begin position="607"/>
        <end position="638"/>
    </location>
</feature>
<keyword evidence="2" id="KW-0677">Repeat</keyword>
<dbReference type="OMA" id="FLCHEPV"/>
<feature type="region of interest" description="Disordered" evidence="4">
    <location>
        <begin position="151"/>
        <end position="185"/>
    </location>
</feature>
<dbReference type="Gene3D" id="2.130.10.10">
    <property type="entry name" value="YVTN repeat-like/Quinoprotein amine dehydrogenase"/>
    <property type="match status" value="1"/>
</dbReference>
<dbReference type="SUPFAM" id="SSF50978">
    <property type="entry name" value="WD40 repeat-like"/>
    <property type="match status" value="1"/>
</dbReference>
<evidence type="ECO:0000256" key="2">
    <source>
        <dbReference type="ARBA" id="ARBA00022737"/>
    </source>
</evidence>
<reference evidence="5 6" key="1">
    <citation type="journal article" date="2012" name="Genome Biol.">
        <title>Genome and low-iron response of an oceanic diatom adapted to chronic iron limitation.</title>
        <authorList>
            <person name="Lommer M."/>
            <person name="Specht M."/>
            <person name="Roy A.S."/>
            <person name="Kraemer L."/>
            <person name="Andreson R."/>
            <person name="Gutowska M.A."/>
            <person name="Wolf J."/>
            <person name="Bergner S.V."/>
            <person name="Schilhabel M.B."/>
            <person name="Klostermeier U.C."/>
            <person name="Beiko R.G."/>
            <person name="Rosenstiel P."/>
            <person name="Hippler M."/>
            <person name="Laroche J."/>
        </authorList>
    </citation>
    <scope>NUCLEOTIDE SEQUENCE [LARGE SCALE GENOMIC DNA]</scope>
    <source>
        <strain evidence="5 6">CCMP1005</strain>
    </source>
</reference>
<name>K0SLG4_THAOC</name>
<evidence type="ECO:0000313" key="5">
    <source>
        <dbReference type="EMBL" id="EJK61776.1"/>
    </source>
</evidence>
<feature type="repeat" description="WD" evidence="3">
    <location>
        <begin position="417"/>
        <end position="451"/>
    </location>
</feature>
<protein>
    <submittedName>
        <fullName evidence="5">Uncharacterized protein</fullName>
    </submittedName>
</protein>
<dbReference type="Pfam" id="PF00400">
    <property type="entry name" value="WD40"/>
    <property type="match status" value="1"/>
</dbReference>
<dbReference type="InterPro" id="IPR001680">
    <property type="entry name" value="WD40_rpt"/>
</dbReference>
<dbReference type="eggNOG" id="KOG0269">
    <property type="taxonomic scope" value="Eukaryota"/>
</dbReference>
<feature type="compositionally biased region" description="Low complexity" evidence="4">
    <location>
        <begin position="482"/>
        <end position="500"/>
    </location>
</feature>
<evidence type="ECO:0000256" key="3">
    <source>
        <dbReference type="PROSITE-ProRule" id="PRU00221"/>
    </source>
</evidence>
<dbReference type="GO" id="GO:1904263">
    <property type="term" value="P:positive regulation of TORC1 signaling"/>
    <property type="evidence" value="ECO:0007669"/>
    <property type="project" value="TreeGrafter"/>
</dbReference>
<dbReference type="GO" id="GO:0005774">
    <property type="term" value="C:vacuolar membrane"/>
    <property type="evidence" value="ECO:0007669"/>
    <property type="project" value="TreeGrafter"/>
</dbReference>
<dbReference type="OrthoDB" id="60955at2759"/>
<feature type="region of interest" description="Disordered" evidence="4">
    <location>
        <begin position="474"/>
        <end position="510"/>
    </location>
</feature>
<dbReference type="GO" id="GO:0005829">
    <property type="term" value="C:cytosol"/>
    <property type="evidence" value="ECO:0007669"/>
    <property type="project" value="TreeGrafter"/>
</dbReference>
<dbReference type="Proteomes" id="UP000266841">
    <property type="component" value="Unassembled WGS sequence"/>
</dbReference>
<keyword evidence="6" id="KW-1185">Reference proteome</keyword>
<dbReference type="InterPro" id="IPR015943">
    <property type="entry name" value="WD40/YVTN_repeat-like_dom_sf"/>
</dbReference>
<dbReference type="PANTHER" id="PTHR46200:SF1">
    <property type="entry name" value="GATOR COMPLEX PROTEIN WDR24"/>
    <property type="match status" value="1"/>
</dbReference>
<dbReference type="InterPro" id="IPR037590">
    <property type="entry name" value="WDR24"/>
</dbReference>
<dbReference type="PROSITE" id="PS50082">
    <property type="entry name" value="WD_REPEATS_2"/>
    <property type="match status" value="1"/>
</dbReference>
<gene>
    <name evidence="5" type="ORF">THAOC_17675</name>
</gene>
<accession>K0SLG4</accession>
<dbReference type="GO" id="GO:0016239">
    <property type="term" value="P:positive regulation of macroautophagy"/>
    <property type="evidence" value="ECO:0007669"/>
    <property type="project" value="TreeGrafter"/>
</dbReference>
<keyword evidence="1 3" id="KW-0853">WD repeat</keyword>
<organism evidence="5 6">
    <name type="scientific">Thalassiosira oceanica</name>
    <name type="common">Marine diatom</name>
    <dbReference type="NCBI Taxonomy" id="159749"/>
    <lineage>
        <taxon>Eukaryota</taxon>
        <taxon>Sar</taxon>
        <taxon>Stramenopiles</taxon>
        <taxon>Ochrophyta</taxon>
        <taxon>Bacillariophyta</taxon>
        <taxon>Coscinodiscophyceae</taxon>
        <taxon>Thalassiosirophycidae</taxon>
        <taxon>Thalassiosirales</taxon>
        <taxon>Thalassiosiraceae</taxon>
        <taxon>Thalassiosira</taxon>
    </lineage>
</organism>
<dbReference type="PANTHER" id="PTHR46200">
    <property type="entry name" value="GATOR COMPLEX PROTEIN WDR24"/>
    <property type="match status" value="1"/>
</dbReference>
<sequence>MAQGSTVEISGREHRKSKPDKPLGLTTSSCGVRPDSRLHSQAATTSPCERGGETAVDRAVGVTGRQKRRGSWQRRIARAPVGRVRAWKGRSSGRDTINQGLTGSVDHPQYPHFRDVLHGHHAASSALPAGGSVLLTDVAWSMPQSSYVLADTDSASHSPKTGKRGSVTNDANDSPDDLAAPDSEHGNKHLLKRVYVGDESLGLDSTVVAAGSNNGVIAAWSASSLLLRSDDQSEGTGVSGLFGAAKFGAANRKSQMLSQSAIAQPEASFVAHSRSITRLNWHHTRAYLMLSASQVGVRSLSLLLGISLTRCFIFQDGTVKLWDRRATSGGNSGGPSNNTQINSKSWFGGFGNSARSSHPQTMSLARTAMWHCISTFHVSNPIRDVKWSPHRDEVFALVAGEWLCLYDIRVNKPLSKESVHAGDATSLDWHPTRPNVLATAGGRDRSVKVWDCASQLCDGGEESQANIKLNSASYRSDKSGDESLSSSAASEGFLESGSASPVKRSMSGHSMQVLRHSKNKKIPLRVLNIASPVTKIRWCAGSEDEESSHCIAVSTASIYGSDAAGGHGNVSLWSVDQPFVPLSVCEGHVEGPINSFDFVSRRRRAVEKPTAKDDAARRSPEIISSLEPPSPHMSGRQQRLKGWQVDFNFRRERNNQNDELFISVGRDGALLQTFSLGSHPLKEIPTSNFAMANFSTFQRGSGSLQIVSVNQQRGSSKELAFSVIDSGCSEDLENSISSSFISVCPEITHLSRFAEMYVTSINEEHKTKSDLCLHNGSVANKLGNVPICHMWRTLAFMLKSTETCHGDIISPMTYALLPTVRKLLLQRADAGDIQTCVVVSEIIDVIVPPPASGGSARCRISGIDLSIVQEWYLTYIDMLRSLGMFMKTTELVRNCKDPVIASLSRQSTTVSESCPKCGKVQDSAGGCMFSAPAVDTVDAWCMRMNGSQRTVFVLQAVGIDAIFCLLNIRSIVLLQPVAPSNNHEILLLLVLAWEYLQLSMLSNETIFVES</sequence>
<feature type="compositionally biased region" description="Basic and acidic residues" evidence="4">
    <location>
        <begin position="607"/>
        <end position="620"/>
    </location>
</feature>
<dbReference type="EMBL" id="AGNL01019505">
    <property type="protein sequence ID" value="EJK61776.1"/>
    <property type="molecule type" value="Genomic_DNA"/>
</dbReference>
<dbReference type="AlphaFoldDB" id="K0SLG4"/>
<proteinExistence type="predicted"/>
<dbReference type="InterPro" id="IPR036322">
    <property type="entry name" value="WD40_repeat_dom_sf"/>
</dbReference>
<dbReference type="SMART" id="SM00320">
    <property type="entry name" value="WD40"/>
    <property type="match status" value="3"/>
</dbReference>
<dbReference type="GO" id="GO:0061700">
    <property type="term" value="C:GATOR2 complex"/>
    <property type="evidence" value="ECO:0007669"/>
    <property type="project" value="TreeGrafter"/>
</dbReference>
<evidence type="ECO:0000256" key="1">
    <source>
        <dbReference type="ARBA" id="ARBA00022574"/>
    </source>
</evidence>
<feature type="region of interest" description="Disordered" evidence="4">
    <location>
        <begin position="1"/>
        <end position="52"/>
    </location>
</feature>
<evidence type="ECO:0000256" key="4">
    <source>
        <dbReference type="SAM" id="MobiDB-lite"/>
    </source>
</evidence>
<evidence type="ECO:0000313" key="6">
    <source>
        <dbReference type="Proteomes" id="UP000266841"/>
    </source>
</evidence>